<dbReference type="Proteomes" id="UP000308092">
    <property type="component" value="Unassembled WGS sequence"/>
</dbReference>
<dbReference type="Gene3D" id="1.20.120.550">
    <property type="entry name" value="Membrane associated eicosanoid/glutathione metabolism-like domain"/>
    <property type="match status" value="1"/>
</dbReference>
<evidence type="ECO:0008006" key="8">
    <source>
        <dbReference type="Google" id="ProtNLM"/>
    </source>
</evidence>
<evidence type="ECO:0000256" key="3">
    <source>
        <dbReference type="ARBA" id="ARBA00022989"/>
    </source>
</evidence>
<keyword evidence="7" id="KW-1185">Reference proteome</keyword>
<dbReference type="STRING" id="1220188.A0A4S3JFZ6"/>
<dbReference type="VEuPathDB" id="FungiDB:EYZ11_006246"/>
<sequence>MSSPQISGLLGPVVALNAWTFAMEVWMYAVRIPFLEKHRIAADNTITKSQLDAKTPTSVRWKVDNFNHLFEQPTQFYAISLVLAFARHGKNEKLDVYLGWAYVGARILHSLVHVTTNNVMRRFFLFALSSGILATMTGRAALLVF</sequence>
<keyword evidence="4 5" id="KW-0472">Membrane</keyword>
<keyword evidence="3 5" id="KW-1133">Transmembrane helix</keyword>
<evidence type="ECO:0000256" key="1">
    <source>
        <dbReference type="ARBA" id="ARBA00004370"/>
    </source>
</evidence>
<proteinExistence type="predicted"/>
<evidence type="ECO:0000313" key="7">
    <source>
        <dbReference type="Proteomes" id="UP000308092"/>
    </source>
</evidence>
<feature type="transmembrane region" description="Helical" evidence="5">
    <location>
        <begin position="6"/>
        <end position="29"/>
    </location>
</feature>
<dbReference type="GO" id="GO:0016020">
    <property type="term" value="C:membrane"/>
    <property type="evidence" value="ECO:0007669"/>
    <property type="project" value="UniProtKB-SubCell"/>
</dbReference>
<comment type="caution">
    <text evidence="6">The sequence shown here is derived from an EMBL/GenBank/DDBJ whole genome shotgun (WGS) entry which is preliminary data.</text>
</comment>
<dbReference type="Pfam" id="PF01124">
    <property type="entry name" value="MAPEG"/>
    <property type="match status" value="1"/>
</dbReference>
<comment type="subcellular location">
    <subcellularLocation>
        <location evidence="1">Membrane</location>
    </subcellularLocation>
</comment>
<evidence type="ECO:0000256" key="4">
    <source>
        <dbReference type="ARBA" id="ARBA00023136"/>
    </source>
</evidence>
<dbReference type="EMBL" id="SOSA01000217">
    <property type="protein sequence ID" value="THC94273.1"/>
    <property type="molecule type" value="Genomic_DNA"/>
</dbReference>
<gene>
    <name evidence="6" type="ORF">EYZ11_006246</name>
</gene>
<protein>
    <recommendedName>
        <fullName evidence="8">Microsomal glutathione S-transferase 3</fullName>
    </recommendedName>
</protein>
<name>A0A4S3JFZ6_9EURO</name>
<dbReference type="InterPro" id="IPR023352">
    <property type="entry name" value="MAPEG-like_dom_sf"/>
</dbReference>
<dbReference type="SUPFAM" id="SSF161084">
    <property type="entry name" value="MAPEG domain-like"/>
    <property type="match status" value="1"/>
</dbReference>
<organism evidence="6 7">
    <name type="scientific">Aspergillus tanneri</name>
    <dbReference type="NCBI Taxonomy" id="1220188"/>
    <lineage>
        <taxon>Eukaryota</taxon>
        <taxon>Fungi</taxon>
        <taxon>Dikarya</taxon>
        <taxon>Ascomycota</taxon>
        <taxon>Pezizomycotina</taxon>
        <taxon>Eurotiomycetes</taxon>
        <taxon>Eurotiomycetidae</taxon>
        <taxon>Eurotiales</taxon>
        <taxon>Aspergillaceae</taxon>
        <taxon>Aspergillus</taxon>
        <taxon>Aspergillus subgen. Circumdati</taxon>
    </lineage>
</organism>
<feature type="transmembrane region" description="Helical" evidence="5">
    <location>
        <begin position="123"/>
        <end position="144"/>
    </location>
</feature>
<accession>A0A4S3JFZ6</accession>
<reference evidence="6 7" key="1">
    <citation type="submission" date="2019-03" db="EMBL/GenBank/DDBJ databases">
        <title>The genome sequence of a newly discovered highly antifungal drug resistant Aspergillus species, Aspergillus tanneri NIH 1004.</title>
        <authorList>
            <person name="Mounaud S."/>
            <person name="Singh I."/>
            <person name="Joardar V."/>
            <person name="Pakala S."/>
            <person name="Pakala S."/>
            <person name="Venepally P."/>
            <person name="Hoover J."/>
            <person name="Nierman W."/>
            <person name="Chung J."/>
            <person name="Losada L."/>
        </authorList>
    </citation>
    <scope>NUCLEOTIDE SEQUENCE [LARGE SCALE GENOMIC DNA]</scope>
    <source>
        <strain evidence="6 7">NIH1004</strain>
    </source>
</reference>
<evidence type="ECO:0000313" key="6">
    <source>
        <dbReference type="EMBL" id="THC94273.1"/>
    </source>
</evidence>
<evidence type="ECO:0000256" key="2">
    <source>
        <dbReference type="ARBA" id="ARBA00022692"/>
    </source>
</evidence>
<keyword evidence="2 5" id="KW-0812">Transmembrane</keyword>
<evidence type="ECO:0000256" key="5">
    <source>
        <dbReference type="SAM" id="Phobius"/>
    </source>
</evidence>
<dbReference type="InterPro" id="IPR001129">
    <property type="entry name" value="Membr-assoc_MAPEG"/>
</dbReference>
<dbReference type="AlphaFoldDB" id="A0A4S3JFZ6"/>